<dbReference type="Pfam" id="PF12670">
    <property type="entry name" value="DUF3792"/>
    <property type="match status" value="1"/>
</dbReference>
<dbReference type="Proteomes" id="UP000239706">
    <property type="component" value="Unassembled WGS sequence"/>
</dbReference>
<dbReference type="EMBL" id="PVXO01000073">
    <property type="protein sequence ID" value="PRR76774.1"/>
    <property type="molecule type" value="Genomic_DNA"/>
</dbReference>
<feature type="transmembrane region" description="Helical" evidence="1">
    <location>
        <begin position="12"/>
        <end position="30"/>
    </location>
</feature>
<keyword evidence="1" id="KW-1133">Transmembrane helix</keyword>
<dbReference type="AlphaFoldDB" id="A0A2T0AZU2"/>
<accession>A0A2T0AZU2</accession>
<sequence length="121" mass="13142">MGKSNFLPIGDGVLRSTVITVIFMIVYAIIMSFVDIGEKINAIFYLVTTVLSIMYGSIYAVRKINKRGWLTGLMVAALYMLIIYIVSLIAGNSPGLEYRGMMRIALALAVGALSGMLGINI</sequence>
<gene>
    <name evidence="2" type="ORF">CLLI_27040</name>
</gene>
<keyword evidence="1" id="KW-0812">Transmembrane</keyword>
<dbReference type="RefSeq" id="WP_106064725.1">
    <property type="nucleotide sequence ID" value="NZ_PVXO01000073.1"/>
</dbReference>
<feature type="transmembrane region" description="Helical" evidence="1">
    <location>
        <begin position="101"/>
        <end position="119"/>
    </location>
</feature>
<reference evidence="2 3" key="1">
    <citation type="submission" date="2018-03" db="EMBL/GenBank/DDBJ databases">
        <title>Genome sequence of Clostridium liquoris DSM 100320.</title>
        <authorList>
            <person name="Poehlein A."/>
            <person name="Daniel R."/>
        </authorList>
    </citation>
    <scope>NUCLEOTIDE SEQUENCE [LARGE SCALE GENOMIC DNA]</scope>
    <source>
        <strain evidence="2 3">DSM 100320</strain>
    </source>
</reference>
<feature type="transmembrane region" description="Helical" evidence="1">
    <location>
        <begin position="42"/>
        <end position="61"/>
    </location>
</feature>
<evidence type="ECO:0008006" key="4">
    <source>
        <dbReference type="Google" id="ProtNLM"/>
    </source>
</evidence>
<keyword evidence="1" id="KW-0472">Membrane</keyword>
<comment type="caution">
    <text evidence="2">The sequence shown here is derived from an EMBL/GenBank/DDBJ whole genome shotgun (WGS) entry which is preliminary data.</text>
</comment>
<dbReference type="InterPro" id="IPR023804">
    <property type="entry name" value="DUF3792_TM"/>
</dbReference>
<name>A0A2T0AZU2_9CLOT</name>
<keyword evidence="3" id="KW-1185">Reference proteome</keyword>
<evidence type="ECO:0000256" key="1">
    <source>
        <dbReference type="SAM" id="Phobius"/>
    </source>
</evidence>
<organism evidence="2 3">
    <name type="scientific">Clostridium liquoris</name>
    <dbReference type="NCBI Taxonomy" id="1289519"/>
    <lineage>
        <taxon>Bacteria</taxon>
        <taxon>Bacillati</taxon>
        <taxon>Bacillota</taxon>
        <taxon>Clostridia</taxon>
        <taxon>Eubacteriales</taxon>
        <taxon>Clostridiaceae</taxon>
        <taxon>Clostridium</taxon>
    </lineage>
</organism>
<feature type="transmembrane region" description="Helical" evidence="1">
    <location>
        <begin position="68"/>
        <end position="89"/>
    </location>
</feature>
<dbReference type="OrthoDB" id="2086722at2"/>
<dbReference type="NCBIfam" id="TIGR04086">
    <property type="entry name" value="TIGR04086_membr"/>
    <property type="match status" value="1"/>
</dbReference>
<protein>
    <recommendedName>
        <fullName evidence="4">TIGR04086 family membrane protein</fullName>
    </recommendedName>
</protein>
<evidence type="ECO:0000313" key="2">
    <source>
        <dbReference type="EMBL" id="PRR76774.1"/>
    </source>
</evidence>
<evidence type="ECO:0000313" key="3">
    <source>
        <dbReference type="Proteomes" id="UP000239706"/>
    </source>
</evidence>
<proteinExistence type="predicted"/>